<protein>
    <submittedName>
        <fullName evidence="1">Component of the cap-binding complex (CBC)</fullName>
    </submittedName>
</protein>
<dbReference type="EMBL" id="JAWJWE010000001">
    <property type="protein sequence ID" value="KAK6643801.1"/>
    <property type="molecule type" value="Genomic_DNA"/>
</dbReference>
<dbReference type="AlphaFoldDB" id="A0AAN8SFB7"/>
<comment type="caution">
    <text evidence="1">The sequence shown here is derived from an EMBL/GenBank/DDBJ whole genome shotgun (WGS) entry which is preliminary data.</text>
</comment>
<gene>
    <name evidence="1" type="primary">CBP80_1</name>
    <name evidence="1" type="ORF">RUM43_000064</name>
</gene>
<organism evidence="1 2">
    <name type="scientific">Polyplax serrata</name>
    <name type="common">Common mouse louse</name>
    <dbReference type="NCBI Taxonomy" id="468196"/>
    <lineage>
        <taxon>Eukaryota</taxon>
        <taxon>Metazoa</taxon>
        <taxon>Ecdysozoa</taxon>
        <taxon>Arthropoda</taxon>
        <taxon>Hexapoda</taxon>
        <taxon>Insecta</taxon>
        <taxon>Pterygota</taxon>
        <taxon>Neoptera</taxon>
        <taxon>Paraneoptera</taxon>
        <taxon>Psocodea</taxon>
        <taxon>Troctomorpha</taxon>
        <taxon>Phthiraptera</taxon>
        <taxon>Anoplura</taxon>
        <taxon>Polyplacidae</taxon>
        <taxon>Polyplax</taxon>
    </lineage>
</organism>
<proteinExistence type="predicted"/>
<evidence type="ECO:0000313" key="2">
    <source>
        <dbReference type="Proteomes" id="UP001372834"/>
    </source>
</evidence>
<sequence length="59" mass="6983">MDETKKDKEIFVTCTTQEVQIEHHEQVQKYSSTLETLLFTSDLDLHILDVFHQFVSLRS</sequence>
<dbReference type="Gene3D" id="1.25.40.180">
    <property type="match status" value="1"/>
</dbReference>
<name>A0AAN8SFB7_POLSC</name>
<evidence type="ECO:0000313" key="1">
    <source>
        <dbReference type="EMBL" id="KAK6643801.1"/>
    </source>
</evidence>
<dbReference type="InterPro" id="IPR016024">
    <property type="entry name" value="ARM-type_fold"/>
</dbReference>
<dbReference type="Proteomes" id="UP001372834">
    <property type="component" value="Unassembled WGS sequence"/>
</dbReference>
<reference evidence="1 2" key="1">
    <citation type="submission" date="2023-10" db="EMBL/GenBank/DDBJ databases">
        <title>Genomes of two closely related lineages of the louse Polyplax serrata with different host specificities.</title>
        <authorList>
            <person name="Martinu J."/>
            <person name="Tarabai H."/>
            <person name="Stefka J."/>
            <person name="Hypsa V."/>
        </authorList>
    </citation>
    <scope>NUCLEOTIDE SEQUENCE [LARGE SCALE GENOMIC DNA]</scope>
    <source>
        <strain evidence="1">HR10_N</strain>
    </source>
</reference>
<accession>A0AAN8SFB7</accession>
<dbReference type="SUPFAM" id="SSF48371">
    <property type="entry name" value="ARM repeat"/>
    <property type="match status" value="1"/>
</dbReference>